<keyword evidence="1" id="KW-1133">Transmembrane helix</keyword>
<feature type="transmembrane region" description="Helical" evidence="1">
    <location>
        <begin position="12"/>
        <end position="34"/>
    </location>
</feature>
<evidence type="ECO:0000256" key="1">
    <source>
        <dbReference type="SAM" id="Phobius"/>
    </source>
</evidence>
<reference evidence="2 3" key="1">
    <citation type="submission" date="2018-06" db="EMBL/GenBank/DDBJ databases">
        <authorList>
            <consortium name="Pathogen Informatics"/>
            <person name="Doyle S."/>
        </authorList>
    </citation>
    <scope>NUCLEOTIDE SEQUENCE [LARGE SCALE GENOMIC DNA]</scope>
    <source>
        <strain evidence="2 3">NCTC11155</strain>
    </source>
</reference>
<dbReference type="Proteomes" id="UP000254424">
    <property type="component" value="Unassembled WGS sequence"/>
</dbReference>
<dbReference type="AlphaFoldDB" id="A0A380ZAC8"/>
<proteinExistence type="predicted"/>
<gene>
    <name evidence="2" type="ORF">NCTC11155_02824</name>
</gene>
<evidence type="ECO:0000313" key="3">
    <source>
        <dbReference type="Proteomes" id="UP000254424"/>
    </source>
</evidence>
<dbReference type="EMBL" id="UFSX01000002">
    <property type="protein sequence ID" value="SUV43430.1"/>
    <property type="molecule type" value="Genomic_DNA"/>
</dbReference>
<name>A0A380ZAC8_9BACE</name>
<organism evidence="2 3">
    <name type="scientific">Bacteroides eggerthii</name>
    <dbReference type="NCBI Taxonomy" id="28111"/>
    <lineage>
        <taxon>Bacteria</taxon>
        <taxon>Pseudomonadati</taxon>
        <taxon>Bacteroidota</taxon>
        <taxon>Bacteroidia</taxon>
        <taxon>Bacteroidales</taxon>
        <taxon>Bacteroidaceae</taxon>
        <taxon>Bacteroides</taxon>
    </lineage>
</organism>
<evidence type="ECO:0000313" key="2">
    <source>
        <dbReference type="EMBL" id="SUV43430.1"/>
    </source>
</evidence>
<keyword evidence="1" id="KW-0472">Membrane</keyword>
<sequence length="38" mass="4507">MNEKGDKEQTLSPFLFIIRDLSDAFCYIFFLMAFTQIL</sequence>
<accession>A0A380ZAC8</accession>
<keyword evidence="1" id="KW-0812">Transmembrane</keyword>
<protein>
    <submittedName>
        <fullName evidence="2">Uncharacterized protein</fullName>
    </submittedName>
</protein>